<evidence type="ECO:0008006" key="3">
    <source>
        <dbReference type="Google" id="ProtNLM"/>
    </source>
</evidence>
<keyword evidence="1" id="KW-0812">Transmembrane</keyword>
<evidence type="ECO:0000313" key="2">
    <source>
        <dbReference type="EMBL" id="HGH59687.1"/>
    </source>
</evidence>
<keyword evidence="1" id="KW-0472">Membrane</keyword>
<keyword evidence="1" id="KW-1133">Transmembrane helix</keyword>
<reference evidence="2" key="1">
    <citation type="journal article" date="2020" name="mSystems">
        <title>Genome- and Community-Level Interaction Insights into Carbon Utilization and Element Cycling Functions of Hydrothermarchaeota in Hydrothermal Sediment.</title>
        <authorList>
            <person name="Zhou Z."/>
            <person name="Liu Y."/>
            <person name="Xu W."/>
            <person name="Pan J."/>
            <person name="Luo Z.H."/>
            <person name="Li M."/>
        </authorList>
    </citation>
    <scope>NUCLEOTIDE SEQUENCE [LARGE SCALE GENOMIC DNA]</scope>
    <source>
        <strain evidence="2">SpSt-769</strain>
    </source>
</reference>
<dbReference type="AlphaFoldDB" id="A0A7C4AQ61"/>
<sequence>MMTTMKKSSKGLTTIEMIFAIVTIAVLTGIYLFMVDSYKYRRMGEQAAKVLMLAAKVQEDFFAREHHYFDAEISGNSVDGYLMTPDGQKTNVQIPPSVVLSMKSQGKDKTAFTGTAYYQGGKFVHYYDSTTGKITTSERRPDKP</sequence>
<comment type="caution">
    <text evidence="2">The sequence shown here is derived from an EMBL/GenBank/DDBJ whole genome shotgun (WGS) entry which is preliminary data.</text>
</comment>
<feature type="transmembrane region" description="Helical" evidence="1">
    <location>
        <begin position="12"/>
        <end position="33"/>
    </location>
</feature>
<proteinExistence type="predicted"/>
<accession>A0A7C4AQ61</accession>
<dbReference type="EMBL" id="DTGT01000005">
    <property type="protein sequence ID" value="HGH59687.1"/>
    <property type="molecule type" value="Genomic_DNA"/>
</dbReference>
<gene>
    <name evidence="2" type="ORF">ENV54_00145</name>
</gene>
<organism evidence="2">
    <name type="scientific">Desulfomonile tiedjei</name>
    <dbReference type="NCBI Taxonomy" id="2358"/>
    <lineage>
        <taxon>Bacteria</taxon>
        <taxon>Pseudomonadati</taxon>
        <taxon>Thermodesulfobacteriota</taxon>
        <taxon>Desulfomonilia</taxon>
        <taxon>Desulfomonilales</taxon>
        <taxon>Desulfomonilaceae</taxon>
        <taxon>Desulfomonile</taxon>
    </lineage>
</organism>
<name>A0A7C4AQ61_9BACT</name>
<protein>
    <recommendedName>
        <fullName evidence="3">Prepilin-type N-terminal cleavage/methylation domain-containing protein</fullName>
    </recommendedName>
</protein>
<evidence type="ECO:0000256" key="1">
    <source>
        <dbReference type="SAM" id="Phobius"/>
    </source>
</evidence>